<protein>
    <recommendedName>
        <fullName evidence="1">BioF2-like acetyltransferase domain-containing protein</fullName>
    </recommendedName>
</protein>
<dbReference type="Gene3D" id="3.40.630.30">
    <property type="match status" value="1"/>
</dbReference>
<comment type="caution">
    <text evidence="2">The sequence shown here is derived from an EMBL/GenBank/DDBJ whole genome shotgun (WGS) entry which is preliminary data.</text>
</comment>
<dbReference type="Pfam" id="PF13480">
    <property type="entry name" value="Acetyltransf_6"/>
    <property type="match status" value="1"/>
</dbReference>
<dbReference type="RefSeq" id="WP_055979087.1">
    <property type="nucleotide sequence ID" value="NZ_BAABEG010000001.1"/>
</dbReference>
<dbReference type="Proteomes" id="UP000536262">
    <property type="component" value="Unassembled WGS sequence"/>
</dbReference>
<sequence>MTENPLAAAVARSRGFVVQSPAPREVWRRLMLLDHEALPYQSPAWLDALCALGKHKDASRAYRFDSGHQYILPMVSRSGLPDRLSVAESMPYAWGRGGVISSAPPRIEHLRAIFEDLASLPYLRVAVRPNPRHAHLWSAAAPPSVTVVPGLAHVLDLKGGFEEVWSKRFKKTTRTRVRKAERTSIVVERDTTGRLVPVFHQLLRSSFNRWADKQHEPRLLANLRGGRRDPMAKFSSIARHFGEACHVWIAWVDGRPAAAAFVLQYGNVNDARGAIDRQALGTSGANDLIQKLSIEEACRSGCRYYHFGETGASASLAHYKQRFGATPHPHAEYFLEKLPITAADARLRRAAKWMIGFKDT</sequence>
<dbReference type="AlphaFoldDB" id="A0A7X0F4S1"/>
<dbReference type="InterPro" id="IPR038740">
    <property type="entry name" value="BioF2-like_GNAT_dom"/>
</dbReference>
<evidence type="ECO:0000313" key="2">
    <source>
        <dbReference type="EMBL" id="MBB6353092.1"/>
    </source>
</evidence>
<keyword evidence="3" id="KW-1185">Reference proteome</keyword>
<dbReference type="EMBL" id="JACHOU010000002">
    <property type="protein sequence ID" value="MBB6353092.1"/>
    <property type="molecule type" value="Genomic_DNA"/>
</dbReference>
<dbReference type="SUPFAM" id="SSF55729">
    <property type="entry name" value="Acyl-CoA N-acyltransferases (Nat)"/>
    <property type="match status" value="1"/>
</dbReference>
<organism evidence="2 3">
    <name type="scientific">Aminobacter aganoensis</name>
    <dbReference type="NCBI Taxonomy" id="83264"/>
    <lineage>
        <taxon>Bacteria</taxon>
        <taxon>Pseudomonadati</taxon>
        <taxon>Pseudomonadota</taxon>
        <taxon>Alphaproteobacteria</taxon>
        <taxon>Hyphomicrobiales</taxon>
        <taxon>Phyllobacteriaceae</taxon>
        <taxon>Aminobacter</taxon>
    </lineage>
</organism>
<feature type="domain" description="BioF2-like acetyltransferase" evidence="1">
    <location>
        <begin position="168"/>
        <end position="320"/>
    </location>
</feature>
<name>A0A7X0F4S1_9HYPH</name>
<reference evidence="2 3" key="1">
    <citation type="submission" date="2020-08" db="EMBL/GenBank/DDBJ databases">
        <title>Genomic Encyclopedia of Type Strains, Phase IV (KMG-IV): sequencing the most valuable type-strain genomes for metagenomic binning, comparative biology and taxonomic classification.</title>
        <authorList>
            <person name="Goeker M."/>
        </authorList>
    </citation>
    <scope>NUCLEOTIDE SEQUENCE [LARGE SCALE GENOMIC DNA]</scope>
    <source>
        <strain evidence="2 3">DSM 7051</strain>
    </source>
</reference>
<gene>
    <name evidence="2" type="ORF">GGR00_000860</name>
</gene>
<dbReference type="InterPro" id="IPR016181">
    <property type="entry name" value="Acyl_CoA_acyltransferase"/>
</dbReference>
<evidence type="ECO:0000313" key="3">
    <source>
        <dbReference type="Proteomes" id="UP000536262"/>
    </source>
</evidence>
<proteinExistence type="predicted"/>
<evidence type="ECO:0000259" key="1">
    <source>
        <dbReference type="Pfam" id="PF13480"/>
    </source>
</evidence>
<accession>A0A7X0F4S1</accession>